<organism evidence="4 5">
    <name type="scientific">Nakamurella alba</name>
    <dbReference type="NCBI Taxonomy" id="2665158"/>
    <lineage>
        <taxon>Bacteria</taxon>
        <taxon>Bacillati</taxon>
        <taxon>Actinomycetota</taxon>
        <taxon>Actinomycetes</taxon>
        <taxon>Nakamurellales</taxon>
        <taxon>Nakamurellaceae</taxon>
        <taxon>Nakamurella</taxon>
    </lineage>
</organism>
<dbReference type="SUPFAM" id="SSF69047">
    <property type="entry name" value="Hypothetical protein YjbJ"/>
    <property type="match status" value="1"/>
</dbReference>
<dbReference type="EMBL" id="WLYK01000011">
    <property type="protein sequence ID" value="MTD16856.1"/>
    <property type="molecule type" value="Genomic_DNA"/>
</dbReference>
<proteinExistence type="inferred from homology"/>
<feature type="domain" description="CsbD-like" evidence="3">
    <location>
        <begin position="5"/>
        <end position="56"/>
    </location>
</feature>
<reference evidence="4 5" key="1">
    <citation type="submission" date="2019-11" db="EMBL/GenBank/DDBJ databases">
        <authorList>
            <person name="Jiang L.-Q."/>
        </authorList>
    </citation>
    <scope>NUCLEOTIDE SEQUENCE [LARGE SCALE GENOMIC DNA]</scope>
    <source>
        <strain evidence="4 5">YIM 132087</strain>
    </source>
</reference>
<evidence type="ECO:0000256" key="1">
    <source>
        <dbReference type="ARBA" id="ARBA00009129"/>
    </source>
</evidence>
<comment type="caution">
    <text evidence="4">The sequence shown here is derived from an EMBL/GenBank/DDBJ whole genome shotgun (WGS) entry which is preliminary data.</text>
</comment>
<gene>
    <name evidence="4" type="ORF">GIS00_23255</name>
</gene>
<sequence>MGIGDKIQHAAEEAAGKVKEKLGSATDNEDMEAEGRGEQSKANVKQAGDKLKDAADNVLGR</sequence>
<dbReference type="InterPro" id="IPR036629">
    <property type="entry name" value="YjbJ_sf"/>
</dbReference>
<evidence type="ECO:0000256" key="2">
    <source>
        <dbReference type="SAM" id="MobiDB-lite"/>
    </source>
</evidence>
<evidence type="ECO:0000313" key="4">
    <source>
        <dbReference type="EMBL" id="MTD16856.1"/>
    </source>
</evidence>
<dbReference type="InterPro" id="IPR008462">
    <property type="entry name" value="CsbD"/>
</dbReference>
<dbReference type="Pfam" id="PF05532">
    <property type="entry name" value="CsbD"/>
    <property type="match status" value="1"/>
</dbReference>
<dbReference type="AlphaFoldDB" id="A0A7K1FRT4"/>
<evidence type="ECO:0000259" key="3">
    <source>
        <dbReference type="Pfam" id="PF05532"/>
    </source>
</evidence>
<keyword evidence="5" id="KW-1185">Reference proteome</keyword>
<evidence type="ECO:0000313" key="5">
    <source>
        <dbReference type="Proteomes" id="UP000460221"/>
    </source>
</evidence>
<dbReference type="Proteomes" id="UP000460221">
    <property type="component" value="Unassembled WGS sequence"/>
</dbReference>
<comment type="similarity">
    <text evidence="1">Belongs to the UPF0337 (CsbD) family.</text>
</comment>
<accession>A0A7K1FRT4</accession>
<feature type="region of interest" description="Disordered" evidence="2">
    <location>
        <begin position="14"/>
        <end position="61"/>
    </location>
</feature>
<dbReference type="Gene3D" id="1.10.1470.10">
    <property type="entry name" value="YjbJ"/>
    <property type="match status" value="1"/>
</dbReference>
<protein>
    <submittedName>
        <fullName evidence="4">CsbD family protein</fullName>
    </submittedName>
</protein>
<name>A0A7K1FRT4_9ACTN</name>
<dbReference type="RefSeq" id="WP_154770813.1">
    <property type="nucleotide sequence ID" value="NZ_WLYK01000011.1"/>
</dbReference>